<dbReference type="Gene3D" id="1.10.3720.10">
    <property type="entry name" value="MetI-like"/>
    <property type="match status" value="1"/>
</dbReference>
<evidence type="ECO:0000256" key="6">
    <source>
        <dbReference type="ARBA" id="ARBA00023136"/>
    </source>
</evidence>
<comment type="caution">
    <text evidence="9">The sequence shown here is derived from an EMBL/GenBank/DDBJ whole genome shotgun (WGS) entry which is preliminary data.</text>
</comment>
<keyword evidence="3" id="KW-1003">Cell membrane</keyword>
<evidence type="ECO:0000313" key="9">
    <source>
        <dbReference type="EMBL" id="RXZ61043.1"/>
    </source>
</evidence>
<keyword evidence="2" id="KW-0813">Transport</keyword>
<dbReference type="Proteomes" id="UP000291269">
    <property type="component" value="Unassembled WGS sequence"/>
</dbReference>
<reference evidence="9 10" key="1">
    <citation type="journal article" date="2019" name="Gut">
        <title>Antibiotics-induced monodominance of a novel gut bacterial order.</title>
        <authorList>
            <person name="Hildebrand F."/>
            <person name="Moitinho-Silva L."/>
            <person name="Blasche S."/>
            <person name="Jahn M.T."/>
            <person name="Gossmann T.I."/>
            <person name="Heuerta-Cepas J."/>
            <person name="Hercog R."/>
            <person name="Luetge M."/>
            <person name="Bahram M."/>
            <person name="Pryszlak A."/>
            <person name="Alves R.J."/>
            <person name="Waszak S.M."/>
            <person name="Zhu A."/>
            <person name="Ye L."/>
            <person name="Costea P.I."/>
            <person name="Aalvink S."/>
            <person name="Belzer C."/>
            <person name="Forslund S.K."/>
            <person name="Sunagawa S."/>
            <person name="Hentschel U."/>
            <person name="Merten C."/>
            <person name="Patil K.R."/>
            <person name="Benes V."/>
            <person name="Bork P."/>
        </authorList>
    </citation>
    <scope>NUCLEOTIDE SEQUENCE [LARGE SCALE GENOMIC DNA]</scope>
    <source>
        <strain evidence="9 10">HDS1380</strain>
    </source>
</reference>
<evidence type="ECO:0000256" key="3">
    <source>
        <dbReference type="ARBA" id="ARBA00022475"/>
    </source>
</evidence>
<accession>A0A4Q2KCD9</accession>
<dbReference type="SUPFAM" id="SSF161098">
    <property type="entry name" value="MetI-like"/>
    <property type="match status" value="1"/>
</dbReference>
<evidence type="ECO:0000256" key="7">
    <source>
        <dbReference type="SAM" id="Phobius"/>
    </source>
</evidence>
<dbReference type="RefSeq" id="WP_129223324.1">
    <property type="nucleotide sequence ID" value="NZ_SDOZ01000002.1"/>
</dbReference>
<proteinExistence type="predicted"/>
<keyword evidence="4 7" id="KW-0812">Transmembrane</keyword>
<evidence type="ECO:0000259" key="8">
    <source>
        <dbReference type="PROSITE" id="PS50928"/>
    </source>
</evidence>
<evidence type="ECO:0000256" key="1">
    <source>
        <dbReference type="ARBA" id="ARBA00004651"/>
    </source>
</evidence>
<evidence type="ECO:0000256" key="2">
    <source>
        <dbReference type="ARBA" id="ARBA00022448"/>
    </source>
</evidence>
<evidence type="ECO:0000256" key="5">
    <source>
        <dbReference type="ARBA" id="ARBA00022989"/>
    </source>
</evidence>
<keyword evidence="6 7" id="KW-0472">Membrane</keyword>
<organism evidence="9 10">
    <name type="scientific">Candidatus Borkfalkia ceftriaxoniphila</name>
    <dbReference type="NCBI Taxonomy" id="2508949"/>
    <lineage>
        <taxon>Bacteria</taxon>
        <taxon>Bacillati</taxon>
        <taxon>Bacillota</taxon>
        <taxon>Clostridia</taxon>
        <taxon>Christensenellales</taxon>
        <taxon>Christensenellaceae</taxon>
        <taxon>Candidatus Borkfalkia</taxon>
    </lineage>
</organism>
<dbReference type="GO" id="GO:0055085">
    <property type="term" value="P:transmembrane transport"/>
    <property type="evidence" value="ECO:0007669"/>
    <property type="project" value="InterPro"/>
</dbReference>
<dbReference type="AlphaFoldDB" id="A0A4Q2KCD9"/>
<feature type="transmembrane region" description="Helical" evidence="7">
    <location>
        <begin position="257"/>
        <end position="278"/>
    </location>
</feature>
<keyword evidence="5 7" id="KW-1133">Transmembrane helix</keyword>
<evidence type="ECO:0000313" key="10">
    <source>
        <dbReference type="Proteomes" id="UP000291269"/>
    </source>
</evidence>
<sequence>MRENGMAQAVRQQSRTVRKVKKYTGTAVTWTIMLLLTVLVLYPLLFVFSTSFKTYGEFLESPFSISFAHPENYAQAWIDGNFSTYFLNSVLVTGVTVVAKVFMSGLVAYCVAVLKIKGWKIVMAVIMSTMFFTGEITGIPTFLLARELHLLDTIWALIVPGLLGPAGLGALLGMGYAKKIPKELHEAALLDGAGIFGIFWYIDLVLMIPMLTFVAIQTFTATWSDFFWPLITITTNESAKTLPLGLINFQSQNNSNYGVLCAGLCIMTVPIILLYSFLSKYFIEGVAAGAVKG</sequence>
<dbReference type="PANTHER" id="PTHR43744">
    <property type="entry name" value="ABC TRANSPORTER PERMEASE PROTEIN MG189-RELATED-RELATED"/>
    <property type="match status" value="1"/>
</dbReference>
<evidence type="ECO:0000256" key="4">
    <source>
        <dbReference type="ARBA" id="ARBA00022692"/>
    </source>
</evidence>
<feature type="transmembrane region" description="Helical" evidence="7">
    <location>
        <begin position="198"/>
        <end position="219"/>
    </location>
</feature>
<name>A0A4Q2KCD9_9FIRM</name>
<dbReference type="InterPro" id="IPR000515">
    <property type="entry name" value="MetI-like"/>
</dbReference>
<keyword evidence="10" id="KW-1185">Reference proteome</keyword>
<dbReference type="PANTHER" id="PTHR43744:SF8">
    <property type="entry name" value="SN-GLYCEROL-3-PHOSPHATE TRANSPORT SYSTEM PERMEASE PROTEIN UGPE"/>
    <property type="match status" value="1"/>
</dbReference>
<gene>
    <name evidence="9" type="ORF">ESZ91_01265</name>
</gene>
<feature type="transmembrane region" description="Helical" evidence="7">
    <location>
        <begin position="27"/>
        <end position="48"/>
    </location>
</feature>
<feature type="transmembrane region" description="Helical" evidence="7">
    <location>
        <begin position="90"/>
        <end position="114"/>
    </location>
</feature>
<dbReference type="EMBL" id="SDOZ01000002">
    <property type="protein sequence ID" value="RXZ61043.1"/>
    <property type="molecule type" value="Genomic_DNA"/>
</dbReference>
<feature type="domain" description="ABC transmembrane type-1" evidence="8">
    <location>
        <begin position="86"/>
        <end position="278"/>
    </location>
</feature>
<dbReference type="CDD" id="cd06261">
    <property type="entry name" value="TM_PBP2"/>
    <property type="match status" value="1"/>
</dbReference>
<feature type="transmembrane region" description="Helical" evidence="7">
    <location>
        <begin position="121"/>
        <end position="142"/>
    </location>
</feature>
<comment type="subcellular location">
    <subcellularLocation>
        <location evidence="1">Cell membrane</location>
        <topology evidence="1">Multi-pass membrane protein</topology>
    </subcellularLocation>
</comment>
<dbReference type="InterPro" id="IPR035906">
    <property type="entry name" value="MetI-like_sf"/>
</dbReference>
<dbReference type="PROSITE" id="PS50928">
    <property type="entry name" value="ABC_TM1"/>
    <property type="match status" value="1"/>
</dbReference>
<protein>
    <submittedName>
        <fullName evidence="9">Carbohydrate ABC transporter permease</fullName>
    </submittedName>
</protein>
<feature type="transmembrane region" description="Helical" evidence="7">
    <location>
        <begin position="154"/>
        <end position="177"/>
    </location>
</feature>
<dbReference type="OrthoDB" id="187395at2"/>
<dbReference type="GO" id="GO:0005886">
    <property type="term" value="C:plasma membrane"/>
    <property type="evidence" value="ECO:0007669"/>
    <property type="project" value="UniProtKB-SubCell"/>
</dbReference>